<dbReference type="InterPro" id="IPR006118">
    <property type="entry name" value="Recombinase_CS"/>
</dbReference>
<dbReference type="InterPro" id="IPR006119">
    <property type="entry name" value="Resolv_N"/>
</dbReference>
<dbReference type="Gene3D" id="1.10.10.60">
    <property type="entry name" value="Homeodomain-like"/>
    <property type="match status" value="1"/>
</dbReference>
<dbReference type="Gene3D" id="3.40.50.1390">
    <property type="entry name" value="Resolvase, N-terminal catalytic domain"/>
    <property type="match status" value="1"/>
</dbReference>
<proteinExistence type="inferred from homology"/>
<dbReference type="STRING" id="45073.Lqui_2127"/>
<dbReference type="OrthoDB" id="9797501at2"/>
<dbReference type="GO" id="GO:0015074">
    <property type="term" value="P:DNA integration"/>
    <property type="evidence" value="ECO:0007669"/>
    <property type="project" value="UniProtKB-KW"/>
</dbReference>
<dbReference type="SUPFAM" id="SSF46689">
    <property type="entry name" value="Homeodomain-like"/>
    <property type="match status" value="1"/>
</dbReference>
<dbReference type="PROSITE" id="PS51736">
    <property type="entry name" value="RECOMBINASES_3"/>
    <property type="match status" value="1"/>
</dbReference>
<keyword evidence="3" id="KW-0238">DNA-binding</keyword>
<reference evidence="8 9" key="1">
    <citation type="submission" date="2015-11" db="EMBL/GenBank/DDBJ databases">
        <title>Genomic analysis of 38 Legionella species identifies large and diverse effector repertoires.</title>
        <authorList>
            <person name="Burstein D."/>
            <person name="Amaro F."/>
            <person name="Zusman T."/>
            <person name="Lifshitz Z."/>
            <person name="Cohen O."/>
            <person name="Gilbert J.A."/>
            <person name="Pupko T."/>
            <person name="Shuman H.A."/>
            <person name="Segal G."/>
        </authorList>
    </citation>
    <scope>NUCLEOTIDE SEQUENCE [LARGE SCALE GENOMIC DNA]</scope>
    <source>
        <strain evidence="8 9">CDC#1442-AUS-E</strain>
    </source>
</reference>
<dbReference type="InterPro" id="IPR036162">
    <property type="entry name" value="Resolvase-like_N_sf"/>
</dbReference>
<dbReference type="Pfam" id="PF00239">
    <property type="entry name" value="Resolvase"/>
    <property type="match status" value="1"/>
</dbReference>
<keyword evidence="9" id="KW-1185">Reference proteome</keyword>
<dbReference type="InterPro" id="IPR050639">
    <property type="entry name" value="SSR_resolvase"/>
</dbReference>
<dbReference type="Pfam" id="PF02796">
    <property type="entry name" value="HTH_7"/>
    <property type="match status" value="1"/>
</dbReference>
<keyword evidence="4" id="KW-0233">DNA recombination</keyword>
<evidence type="ECO:0000256" key="4">
    <source>
        <dbReference type="ARBA" id="ARBA00023172"/>
    </source>
</evidence>
<evidence type="ECO:0000256" key="6">
    <source>
        <dbReference type="PROSITE-ProRule" id="PRU10137"/>
    </source>
</evidence>
<dbReference type="InterPro" id="IPR006120">
    <property type="entry name" value="Resolvase_HTH_dom"/>
</dbReference>
<dbReference type="GO" id="GO:0000150">
    <property type="term" value="F:DNA strand exchange activity"/>
    <property type="evidence" value="ECO:0007669"/>
    <property type="project" value="InterPro"/>
</dbReference>
<dbReference type="CDD" id="cd00569">
    <property type="entry name" value="HTH_Hin_like"/>
    <property type="match status" value="1"/>
</dbReference>
<evidence type="ECO:0000256" key="3">
    <source>
        <dbReference type="ARBA" id="ARBA00023125"/>
    </source>
</evidence>
<organism evidence="8 9">
    <name type="scientific">Legionella quinlivanii</name>
    <dbReference type="NCBI Taxonomy" id="45073"/>
    <lineage>
        <taxon>Bacteria</taxon>
        <taxon>Pseudomonadati</taxon>
        <taxon>Pseudomonadota</taxon>
        <taxon>Gammaproteobacteria</taxon>
        <taxon>Legionellales</taxon>
        <taxon>Legionellaceae</taxon>
        <taxon>Legionella</taxon>
    </lineage>
</organism>
<dbReference type="InterPro" id="IPR009057">
    <property type="entry name" value="Homeodomain-like_sf"/>
</dbReference>
<dbReference type="PANTHER" id="PTHR30461">
    <property type="entry name" value="DNA-INVERTASE FROM LAMBDOID PROPHAGE"/>
    <property type="match status" value="1"/>
</dbReference>
<evidence type="ECO:0000259" key="7">
    <source>
        <dbReference type="PROSITE" id="PS51736"/>
    </source>
</evidence>
<comment type="caution">
    <text evidence="8">The sequence shown here is derived from an EMBL/GenBank/DDBJ whole genome shotgun (WGS) entry which is preliminary data.</text>
</comment>
<dbReference type="PROSITE" id="PS00398">
    <property type="entry name" value="RECOMBINASES_2"/>
    <property type="match status" value="1"/>
</dbReference>
<evidence type="ECO:0000313" key="9">
    <source>
        <dbReference type="Proteomes" id="UP000054618"/>
    </source>
</evidence>
<keyword evidence="2" id="KW-0229">DNA integration</keyword>
<evidence type="ECO:0000256" key="1">
    <source>
        <dbReference type="ARBA" id="ARBA00009913"/>
    </source>
</evidence>
<dbReference type="AlphaFoldDB" id="A0A0W0XU29"/>
<evidence type="ECO:0000256" key="5">
    <source>
        <dbReference type="PIRSR" id="PIRSR606118-50"/>
    </source>
</evidence>
<dbReference type="PROSITE" id="PS00397">
    <property type="entry name" value="RECOMBINASES_1"/>
    <property type="match status" value="1"/>
</dbReference>
<dbReference type="RefSeq" id="WP_058508223.1">
    <property type="nucleotide sequence ID" value="NZ_CAAAIK010000035.1"/>
</dbReference>
<dbReference type="GO" id="GO:0003677">
    <property type="term" value="F:DNA binding"/>
    <property type="evidence" value="ECO:0007669"/>
    <property type="project" value="UniProtKB-KW"/>
</dbReference>
<dbReference type="SMART" id="SM00857">
    <property type="entry name" value="Resolvase"/>
    <property type="match status" value="1"/>
</dbReference>
<dbReference type="SUPFAM" id="SSF53041">
    <property type="entry name" value="Resolvase-like"/>
    <property type="match status" value="1"/>
</dbReference>
<dbReference type="PATRIC" id="fig|45073.5.peg.2243"/>
<protein>
    <submittedName>
        <fullName evidence="8">DNA-invertase hin</fullName>
    </submittedName>
</protein>
<evidence type="ECO:0000256" key="2">
    <source>
        <dbReference type="ARBA" id="ARBA00022908"/>
    </source>
</evidence>
<dbReference type="EMBL" id="LNYS01000016">
    <property type="protein sequence ID" value="KTD48085.1"/>
    <property type="molecule type" value="Genomic_DNA"/>
</dbReference>
<dbReference type="Proteomes" id="UP000054618">
    <property type="component" value="Unassembled WGS sequence"/>
</dbReference>
<accession>A0A0W0XU29</accession>
<dbReference type="CDD" id="cd03768">
    <property type="entry name" value="SR_ResInv"/>
    <property type="match status" value="1"/>
</dbReference>
<feature type="domain" description="Resolvase/invertase-type recombinase catalytic" evidence="7">
    <location>
        <begin position="4"/>
        <end position="137"/>
    </location>
</feature>
<dbReference type="PANTHER" id="PTHR30461:SF26">
    <property type="entry name" value="RESOLVASE HOMOLOG YNEB"/>
    <property type="match status" value="1"/>
</dbReference>
<feature type="active site" description="O-(5'-phospho-DNA)-serine intermediate" evidence="5 6">
    <location>
        <position position="12"/>
    </location>
</feature>
<name>A0A0W0XU29_9GAMM</name>
<comment type="similarity">
    <text evidence="1">Belongs to the site-specific recombinase resolvase family.</text>
</comment>
<sequence length="187" mass="20996">MSGKRVGYIRVSSFDQNPDRQLDGIKLDKTFIDKASGKDVNRPQLDALLAYVRDGDIVIVHSMDRLARNLVDLRNLVNDLTSKDVSVEFIKENLTFSSENSPMAILLLSVMGAFAEFERALLKERQREGIELAKKRGAYPGRRKILSDEQVQLLREKVAAGAKKAHVASDLGISRETLYQYLKTSSI</sequence>
<gene>
    <name evidence="8" type="primary">hin_1</name>
    <name evidence="8" type="ORF">Lqui_2127</name>
</gene>
<evidence type="ECO:0000313" key="8">
    <source>
        <dbReference type="EMBL" id="KTD48085.1"/>
    </source>
</evidence>